<dbReference type="GeneID" id="101426835"/>
<keyword evidence="13 18" id="KW-1015">Disulfide bond</keyword>
<dbReference type="FunFam" id="2.60.120.40:FF:000013">
    <property type="entry name" value="CD40 ligand"/>
    <property type="match status" value="1"/>
</dbReference>
<dbReference type="SMART" id="SM00207">
    <property type="entry name" value="TNF"/>
    <property type="match status" value="1"/>
</dbReference>
<comment type="function">
    <text evidence="16">Cytokine that acts as a ligand to CD40/TNFRSF5. Costimulates T-cell proliferation and cytokine production. Involved in immunoglobulin class switching.</text>
</comment>
<evidence type="ECO:0000256" key="16">
    <source>
        <dbReference type="PIRNR" id="PIRNR016527"/>
    </source>
</evidence>
<dbReference type="PIRSF" id="PIRSF016527">
    <property type="entry name" value="TNF_5"/>
    <property type="match status" value="1"/>
</dbReference>
<dbReference type="CTD" id="959"/>
<dbReference type="GO" id="GO:0030168">
    <property type="term" value="P:platelet activation"/>
    <property type="evidence" value="ECO:0007669"/>
    <property type="project" value="UniProtKB-UniRule"/>
</dbReference>
<protein>
    <recommendedName>
        <fullName evidence="5 16">CD40 ligand</fullName>
        <shortName evidence="16">CD40-L</shortName>
    </recommendedName>
    <alternativeName>
        <fullName evidence="15 16">Tumor necrosis factor ligand superfamily member 5</fullName>
    </alternativeName>
</protein>
<dbReference type="GO" id="GO:0010468">
    <property type="term" value="P:regulation of gene expression"/>
    <property type="evidence" value="ECO:0007669"/>
    <property type="project" value="UniProtKB-ARBA"/>
</dbReference>
<name>A0A0U5JY63_DASNO</name>
<feature type="transmembrane region" description="Helical" evidence="19">
    <location>
        <begin position="23"/>
        <end position="46"/>
    </location>
</feature>
<keyword evidence="12 19" id="KW-0472">Membrane</keyword>
<keyword evidence="11 19" id="KW-1133">Transmembrane helix</keyword>
<dbReference type="GO" id="GO:0006954">
    <property type="term" value="P:inflammatory response"/>
    <property type="evidence" value="ECO:0007669"/>
    <property type="project" value="UniProtKB-UniRule"/>
</dbReference>
<organism evidence="21">
    <name type="scientific">Dasypus novemcinctus</name>
    <name type="common">Nine-banded armadillo</name>
    <dbReference type="NCBI Taxonomy" id="9361"/>
    <lineage>
        <taxon>Eukaryota</taxon>
        <taxon>Metazoa</taxon>
        <taxon>Chordata</taxon>
        <taxon>Craniata</taxon>
        <taxon>Vertebrata</taxon>
        <taxon>Euteleostomi</taxon>
        <taxon>Mammalia</taxon>
        <taxon>Eutheria</taxon>
        <taxon>Xenarthra</taxon>
        <taxon>Cingulata</taxon>
        <taxon>Dasypodidae</taxon>
        <taxon>Dasypus</taxon>
    </lineage>
</organism>
<dbReference type="OrthoDB" id="8667946at2759"/>
<dbReference type="PRINTS" id="PR01702">
    <property type="entry name" value="CD40LIGAND"/>
</dbReference>
<dbReference type="InterPro" id="IPR021184">
    <property type="entry name" value="TNF_CS"/>
</dbReference>
<gene>
    <name evidence="21" type="primary">TNLG8B</name>
</gene>
<evidence type="ECO:0000256" key="17">
    <source>
        <dbReference type="PIRSR" id="PIRSR016527-1"/>
    </source>
</evidence>
<evidence type="ECO:0000256" key="2">
    <source>
        <dbReference type="ARBA" id="ARBA00004401"/>
    </source>
</evidence>
<evidence type="ECO:0000256" key="10">
    <source>
        <dbReference type="ARBA" id="ARBA00022968"/>
    </source>
</evidence>
<feature type="site" description="Cleavage" evidence="17">
    <location>
        <begin position="112"/>
        <end position="113"/>
    </location>
</feature>
<feature type="domain" description="THD" evidence="20">
    <location>
        <begin position="122"/>
        <end position="261"/>
    </location>
</feature>
<comment type="subcellular location">
    <subcellularLocation>
        <location evidence="2">Cell membrane</location>
        <topology evidence="2">Single-pass type II membrane protein</topology>
    </subcellularLocation>
    <subcellularLocation>
        <location evidence="1">Cell surface</location>
    </subcellularLocation>
    <subcellularLocation>
        <location evidence="3">Secreted</location>
    </subcellularLocation>
</comment>
<dbReference type="GO" id="GO:0005886">
    <property type="term" value="C:plasma membrane"/>
    <property type="evidence" value="ECO:0007669"/>
    <property type="project" value="UniProtKB-SubCell"/>
</dbReference>
<dbReference type="InterPro" id="IPR003263">
    <property type="entry name" value="CD40L"/>
</dbReference>
<dbReference type="PROSITE" id="PS00251">
    <property type="entry name" value="THD_1"/>
    <property type="match status" value="1"/>
</dbReference>
<dbReference type="InterPro" id="IPR006052">
    <property type="entry name" value="TNF_dom"/>
</dbReference>
<evidence type="ECO:0000256" key="14">
    <source>
        <dbReference type="ARBA" id="ARBA00023180"/>
    </source>
</evidence>
<dbReference type="GO" id="GO:0005174">
    <property type="term" value="F:CD40 receptor binding"/>
    <property type="evidence" value="ECO:0007669"/>
    <property type="project" value="UniProtKB-UniRule"/>
</dbReference>
<comment type="subunit">
    <text evidence="16">Homotrimer.</text>
</comment>
<dbReference type="GO" id="GO:0006955">
    <property type="term" value="P:immune response"/>
    <property type="evidence" value="ECO:0007669"/>
    <property type="project" value="InterPro"/>
</dbReference>
<evidence type="ECO:0000256" key="1">
    <source>
        <dbReference type="ARBA" id="ARBA00004241"/>
    </source>
</evidence>
<dbReference type="PANTHER" id="PTHR11471">
    <property type="entry name" value="TUMOR NECROSIS FACTOR FAMILY MEMBER"/>
    <property type="match status" value="1"/>
</dbReference>
<keyword evidence="8" id="KW-0964">Secreted</keyword>
<dbReference type="SUPFAM" id="SSF49842">
    <property type="entry name" value="TNF-like"/>
    <property type="match status" value="1"/>
</dbReference>
<evidence type="ECO:0000256" key="6">
    <source>
        <dbReference type="ARBA" id="ARBA00022475"/>
    </source>
</evidence>
<evidence type="ECO:0000256" key="3">
    <source>
        <dbReference type="ARBA" id="ARBA00004613"/>
    </source>
</evidence>
<dbReference type="GO" id="GO:0002682">
    <property type="term" value="P:regulation of immune system process"/>
    <property type="evidence" value="ECO:0007669"/>
    <property type="project" value="UniProtKB-ARBA"/>
</dbReference>
<evidence type="ECO:0000256" key="11">
    <source>
        <dbReference type="ARBA" id="ARBA00022989"/>
    </source>
</evidence>
<evidence type="ECO:0000256" key="13">
    <source>
        <dbReference type="ARBA" id="ARBA00023157"/>
    </source>
</evidence>
<accession>A0A0U5JY63</accession>
<reference evidence="21" key="2">
    <citation type="journal article" date="2019" name="Gene Rep">
        <title>Eutherian third-party data gene collections.</title>
        <authorList>
            <person name="Premzl M."/>
        </authorList>
    </citation>
    <scope>NUCLEOTIDE SEQUENCE</scope>
</reference>
<dbReference type="KEGG" id="dnm:101426835"/>
<evidence type="ECO:0000256" key="12">
    <source>
        <dbReference type="ARBA" id="ARBA00023136"/>
    </source>
</evidence>
<comment type="function">
    <molecule>CD40 ligand, soluble form</molecule>
    <text evidence="16">Acts as a ligand for integrins, specifically ITGA5:ITGB1 and ITGAV:ITGB3; both integrins and the CD40 receptor are required for activation of CD40-CD40LG signaling, which have cell-type dependent effects, such as B-cell activation, NF-kappa-B signaling and anti-apoptotic signaling.</text>
</comment>
<dbReference type="EMBL" id="LN874510">
    <property type="protein sequence ID" value="CTQ86275.1"/>
    <property type="molecule type" value="mRNA"/>
</dbReference>
<evidence type="ECO:0000259" key="20">
    <source>
        <dbReference type="PROSITE" id="PS50049"/>
    </source>
</evidence>
<evidence type="ECO:0000256" key="9">
    <source>
        <dbReference type="ARBA" id="ARBA00022692"/>
    </source>
</evidence>
<keyword evidence="10" id="KW-0735">Signal-anchor</keyword>
<dbReference type="PROSITE" id="PS50049">
    <property type="entry name" value="THD_2"/>
    <property type="match status" value="1"/>
</dbReference>
<evidence type="ECO:0000256" key="19">
    <source>
        <dbReference type="SAM" id="Phobius"/>
    </source>
</evidence>
<evidence type="ECO:0000256" key="8">
    <source>
        <dbReference type="ARBA" id="ARBA00022525"/>
    </source>
</evidence>
<evidence type="ECO:0000256" key="5">
    <source>
        <dbReference type="ARBA" id="ARBA00014276"/>
    </source>
</evidence>
<dbReference type="Gene3D" id="2.60.120.40">
    <property type="match status" value="1"/>
</dbReference>
<evidence type="ECO:0000256" key="18">
    <source>
        <dbReference type="PIRSR" id="PIRSR016527-2"/>
    </source>
</evidence>
<evidence type="ECO:0000256" key="15">
    <source>
        <dbReference type="ARBA" id="ARBA00033257"/>
    </source>
</evidence>
<keyword evidence="14" id="KW-0325">Glycoprotein</keyword>
<proteinExistence type="evidence at transcript level"/>
<dbReference type="Pfam" id="PF00229">
    <property type="entry name" value="TNF"/>
    <property type="match status" value="1"/>
</dbReference>
<keyword evidence="6" id="KW-1003">Cell membrane</keyword>
<sequence>MIETYSQTSPRSVTSGPSVSMKIFMYLLTVFLITQMIGSALFAVYLHRRLDKIEDERNLHEDFVFMKRIQKCNKGEGSLSLLNCEEIRSQFEAFVKDIMLNEEGKKKEQHFEMQRGDQDPQIAAHVVSDASSKTGSVLQWAKKGYYTMSNNLVTLKNGKQLVIQREGLYYVYTQVTFCSNRETLGQTPFIASLCLRSTSGSERILLRAANTHSSSKPCGQQSIHLGGVFELQSGASVFVNVTDPSQVNHGTGFTSFGLLKL</sequence>
<keyword evidence="7 16" id="KW-0202">Cytokine</keyword>
<reference evidence="21" key="1">
    <citation type="journal article" date="2016" name="Immunogenetics">
        <title>Comparative genomic analysis of eutherian tumor necrosis factor ligand genes.</title>
        <authorList>
            <person name="Premzl M."/>
        </authorList>
    </citation>
    <scope>NUCLEOTIDE SEQUENCE</scope>
</reference>
<dbReference type="GO" id="GO:0009986">
    <property type="term" value="C:cell surface"/>
    <property type="evidence" value="ECO:0007669"/>
    <property type="project" value="UniProtKB-SubCell"/>
</dbReference>
<dbReference type="PANTHER" id="PTHR11471:SF5">
    <property type="entry name" value="CD40 LIGAND"/>
    <property type="match status" value="1"/>
</dbReference>
<dbReference type="GO" id="GO:0005615">
    <property type="term" value="C:extracellular space"/>
    <property type="evidence" value="ECO:0007669"/>
    <property type="project" value="UniProtKB-KW"/>
</dbReference>
<keyword evidence="9 19" id="KW-0812">Transmembrane</keyword>
<dbReference type="AlphaFoldDB" id="A0A0U5JY63"/>
<feature type="disulfide bond" evidence="18">
    <location>
        <begin position="178"/>
        <end position="218"/>
    </location>
</feature>
<evidence type="ECO:0000256" key="7">
    <source>
        <dbReference type="ARBA" id="ARBA00022514"/>
    </source>
</evidence>
<evidence type="ECO:0000313" key="21">
    <source>
        <dbReference type="EMBL" id="CTQ86275.1"/>
    </source>
</evidence>
<dbReference type="CDD" id="cd00184">
    <property type="entry name" value="TNF"/>
    <property type="match status" value="1"/>
</dbReference>
<dbReference type="GO" id="GO:0042100">
    <property type="term" value="P:B cell proliferation"/>
    <property type="evidence" value="ECO:0007669"/>
    <property type="project" value="UniProtKB-UniRule"/>
</dbReference>
<evidence type="ECO:0000256" key="4">
    <source>
        <dbReference type="ARBA" id="ARBA00008670"/>
    </source>
</evidence>
<comment type="similarity">
    <text evidence="4 16">Belongs to the tumor necrosis factor family.</text>
</comment>
<dbReference type="InterPro" id="IPR008983">
    <property type="entry name" value="Tumour_necrosis_fac-like_dom"/>
</dbReference>
<dbReference type="GO" id="GO:0005164">
    <property type="term" value="F:tumor necrosis factor receptor binding"/>
    <property type="evidence" value="ECO:0007669"/>
    <property type="project" value="InterPro"/>
</dbReference>
<dbReference type="GO" id="GO:0005125">
    <property type="term" value="F:cytokine activity"/>
    <property type="evidence" value="ECO:0007669"/>
    <property type="project" value="UniProtKB-KW"/>
</dbReference>